<reference evidence="2" key="1">
    <citation type="submission" date="2015-04" db="UniProtKB">
        <authorList>
            <consortium name="EnsemblPlants"/>
        </authorList>
    </citation>
    <scope>IDENTIFICATION</scope>
    <source>
        <strain evidence="2">SL10</strain>
    </source>
</reference>
<evidence type="ECO:0000313" key="2">
    <source>
        <dbReference type="EnsemblPlants" id="ONIVA01G24700.1"/>
    </source>
</evidence>
<dbReference type="HOGENOM" id="CLU_2546475_0_0_1"/>
<keyword evidence="3" id="KW-1185">Reference proteome</keyword>
<organism evidence="2">
    <name type="scientific">Oryza nivara</name>
    <name type="common">Indian wild rice</name>
    <name type="synonym">Oryza sativa f. spontanea</name>
    <dbReference type="NCBI Taxonomy" id="4536"/>
    <lineage>
        <taxon>Eukaryota</taxon>
        <taxon>Viridiplantae</taxon>
        <taxon>Streptophyta</taxon>
        <taxon>Embryophyta</taxon>
        <taxon>Tracheophyta</taxon>
        <taxon>Spermatophyta</taxon>
        <taxon>Magnoliopsida</taxon>
        <taxon>Liliopsida</taxon>
        <taxon>Poales</taxon>
        <taxon>Poaceae</taxon>
        <taxon>BOP clade</taxon>
        <taxon>Oryzoideae</taxon>
        <taxon>Oryzeae</taxon>
        <taxon>Oryzinae</taxon>
        <taxon>Oryza</taxon>
    </lineage>
</organism>
<dbReference type="AlphaFoldDB" id="A0A0E0FP46"/>
<dbReference type="Gramene" id="ONIVA01G24700.1">
    <property type="protein sequence ID" value="ONIVA01G24700.1"/>
    <property type="gene ID" value="ONIVA01G24700"/>
</dbReference>
<feature type="domain" description="F-box/LRR-repeat protein 15/At3g58940/PEG3-like LRR" evidence="1">
    <location>
        <begin position="13"/>
        <end position="57"/>
    </location>
</feature>
<proteinExistence type="predicted"/>
<dbReference type="Pfam" id="PF24758">
    <property type="entry name" value="LRR_At5g56370"/>
    <property type="match status" value="1"/>
</dbReference>
<dbReference type="InterPro" id="IPR055411">
    <property type="entry name" value="LRR_FXL15/At3g58940/PEG3-like"/>
</dbReference>
<dbReference type="EnsemblPlants" id="ONIVA01G24700.1">
    <property type="protein sequence ID" value="ONIVA01G24700.1"/>
    <property type="gene ID" value="ONIVA01G24700"/>
</dbReference>
<protein>
    <recommendedName>
        <fullName evidence="1">F-box/LRR-repeat protein 15/At3g58940/PEG3-like LRR domain-containing protein</fullName>
    </recommendedName>
</protein>
<dbReference type="Proteomes" id="UP000006591">
    <property type="component" value="Chromosome 1"/>
</dbReference>
<accession>A0A0E0FP46</accession>
<evidence type="ECO:0000313" key="3">
    <source>
        <dbReference type="Proteomes" id="UP000006591"/>
    </source>
</evidence>
<name>A0A0E0FP46_ORYNI</name>
<sequence length="83" mass="9433">MTVPGMKEGTRESNLISPSLAIPSVESLAIKLMFGSKDQENRLLSFLKLFPNVKTLYMCPPPQHDRLLGFSTPDLKIFEDEWH</sequence>
<reference evidence="2" key="2">
    <citation type="submission" date="2018-04" db="EMBL/GenBank/DDBJ databases">
        <title>OnivRS2 (Oryza nivara Reference Sequence Version 2).</title>
        <authorList>
            <person name="Zhang J."/>
            <person name="Kudrna D."/>
            <person name="Lee S."/>
            <person name="Talag J."/>
            <person name="Rajasekar S."/>
            <person name="Welchert J."/>
            <person name="Hsing Y.-I."/>
            <person name="Wing R.A."/>
        </authorList>
    </citation>
    <scope>NUCLEOTIDE SEQUENCE [LARGE SCALE GENOMIC DNA]</scope>
</reference>
<evidence type="ECO:0000259" key="1">
    <source>
        <dbReference type="Pfam" id="PF24758"/>
    </source>
</evidence>